<dbReference type="InterPro" id="IPR053945">
    <property type="entry name" value="PLCB1-4-like_EFh"/>
</dbReference>
<evidence type="ECO:0000256" key="7">
    <source>
        <dbReference type="ARBA" id="ARBA00023224"/>
    </source>
</evidence>
<feature type="compositionally biased region" description="Polar residues" evidence="14">
    <location>
        <begin position="385"/>
        <end position="399"/>
    </location>
</feature>
<dbReference type="SMART" id="SM00148">
    <property type="entry name" value="PLCXc"/>
    <property type="match status" value="1"/>
</dbReference>
<dbReference type="InterPro" id="IPR017946">
    <property type="entry name" value="PLC-like_Pdiesterase_TIM-brl"/>
</dbReference>
<dbReference type="PANTHER" id="PTHR10336:SF12">
    <property type="entry name" value="1-PHOSPHATIDYLINOSITOL 4,5-BISPHOSPHATE PHOSPHODIESTERASE BETA-1"/>
    <property type="match status" value="1"/>
</dbReference>
<dbReference type="GO" id="GO:0016042">
    <property type="term" value="P:lipid catabolic process"/>
    <property type="evidence" value="ECO:0007669"/>
    <property type="project" value="UniProtKB-KW"/>
</dbReference>
<keyword evidence="11" id="KW-0479">Metal-binding</keyword>
<dbReference type="Pfam" id="PF22631">
    <property type="entry name" value="PLCB1-4-like_EFh"/>
    <property type="match status" value="1"/>
</dbReference>
<dbReference type="InterPro" id="IPR000909">
    <property type="entry name" value="PLipase_C_PInositol-sp_X_dom"/>
</dbReference>
<evidence type="ECO:0000259" key="16">
    <source>
        <dbReference type="PROSITE" id="PS50008"/>
    </source>
</evidence>
<evidence type="ECO:0000256" key="1">
    <source>
        <dbReference type="ARBA" id="ARBA00012368"/>
    </source>
</evidence>
<evidence type="ECO:0000256" key="3">
    <source>
        <dbReference type="ARBA" id="ARBA00022801"/>
    </source>
</evidence>
<dbReference type="GO" id="GO:0004435">
    <property type="term" value="F:phosphatidylinositol-4,5-bisphosphate phospholipase C activity"/>
    <property type="evidence" value="ECO:0007669"/>
    <property type="project" value="UniProtKB-EC"/>
</dbReference>
<sequence>EPEEGSLEHWTDQSVSNPAPHQTLSPIYPTEAKLRELLDVGTLEGKLEDRTLTVVSGADMVNITYLNFTAFSEEVAKEWAEELFSLASNLLAQNMSRESCLEKIFTSTCLYRCCRILSSSIFRLFSADRRRVENALEVCSLPTGRNDTIPQDTFTPDVYRQLLNNICPRNDIDTIFSEIGAKIRPYLTVEQMTDFLNNRQRDPRLNEILYPPLKAEQVQGLVEKYEPDTMLSRRVGNDTGQLAGNSSVEMYRQVLLSGCRCIELDCWKGRTADEEPFITHGFTMTSEISFKEVIEAIAESAFKTSPFPVILSFENHVDSPKQQAKMAEYCRSIFGDALLTDPLEKYPLEAGVPLPSPVDLMGKILIKNKKNSHKADGSTKKKLLEQTSNPCSDTSSLCEPSSPCAGEADAESDADEENDESKKSMDEGTVNEAFATEEMSNLVNYVQPVKFNSFETCKKIDRSYEMSSFVETKALELLKESPVEFVEYNKLQLSRIYPKGTRVDSSNYMPQVFWNAGCQLVALNFQTIDLPMQLNLGIFEYNGKCGYRLKPEFMRRTDKQFDPFTQNTVDGIVAHTLSVKIISGQFLSDKRIGVYVEVEMFGLPVDTKRKAFKTKTSQCNAVNPVWDEDPVVFKRVVLPTLASLRIAVYEDNGKFIGHRIIPVCAIRPGYHYISLRNEKNQTLTVPSIFIYTEVKDYVPDTFADVIEALSNPILYVSLMEQRANQLAALTQEEGAQEADGEEVSEFNSSITAESGRHHLCVCVCVCVSGSVKPAVKSEDVVQSVLTEVDAQTVDELKQLKAYLREQKRQYKELKELMRKHNKKTSELINEHASKQKQQRSDFVRRRSALQKRCVSDQDQDLLALEQERCEKLSELKEQQQQQLLMLRQEQFYSEKYLKREHVKLLVEKLMAVAEECQNNQLKKLKDLCEKENKDLKKRMDKRRQEKFQELEEAQDKRLERLLEKHKDIRQQILDDKPKVRATVEIHDVFGGV</sequence>
<keyword evidence="13" id="KW-0175">Coiled coil</keyword>
<evidence type="ECO:0000256" key="10">
    <source>
        <dbReference type="PIRSR" id="PIRSR000956-1"/>
    </source>
</evidence>
<keyword evidence="2" id="KW-0597">Phosphoprotein</keyword>
<dbReference type="PROSITE" id="PS50004">
    <property type="entry name" value="C2"/>
    <property type="match status" value="1"/>
</dbReference>
<dbReference type="Pfam" id="PF00388">
    <property type="entry name" value="PI-PLC-X"/>
    <property type="match status" value="1"/>
</dbReference>
<dbReference type="GeneTree" id="ENSGT00940000155428"/>
<dbReference type="Gene3D" id="2.60.40.150">
    <property type="entry name" value="C2 domain"/>
    <property type="match status" value="1"/>
</dbReference>
<dbReference type="CDD" id="cd08591">
    <property type="entry name" value="PI-PLCc_beta"/>
    <property type="match status" value="1"/>
</dbReference>
<comment type="catalytic activity">
    <reaction evidence="9">
        <text>a 1,2-diacyl-sn-glycero-3-phospho-(1D-myo-inositol) + H2O = 1D-myo-inositol 1-phosphate + a 1,2-diacyl-sn-glycerol + H(+)</text>
        <dbReference type="Rhea" id="RHEA:43484"/>
        <dbReference type="ChEBI" id="CHEBI:15377"/>
        <dbReference type="ChEBI" id="CHEBI:15378"/>
        <dbReference type="ChEBI" id="CHEBI:17815"/>
        <dbReference type="ChEBI" id="CHEBI:57880"/>
        <dbReference type="ChEBI" id="CHEBI:58433"/>
    </reaction>
    <physiologicalReaction direction="left-to-right" evidence="9">
        <dbReference type="Rhea" id="RHEA:43485"/>
    </physiologicalReaction>
</comment>
<dbReference type="FunFam" id="2.60.40.150:FF:000008">
    <property type="entry name" value="1-phosphatidylinositol 4,5-bisphosphate phosphodiesterase"/>
    <property type="match status" value="1"/>
</dbReference>
<comment type="cofactor">
    <cofactor evidence="11">
        <name>Ca(2+)</name>
        <dbReference type="ChEBI" id="CHEBI:29108"/>
    </cofactor>
    <text evidence="11">Binds 1 Ca(2+) ion per subunit.</text>
</comment>
<dbReference type="SUPFAM" id="SSF47473">
    <property type="entry name" value="EF-hand"/>
    <property type="match status" value="1"/>
</dbReference>
<dbReference type="SMART" id="SM00149">
    <property type="entry name" value="PLCYc"/>
    <property type="match status" value="1"/>
</dbReference>
<dbReference type="GO" id="GO:0005516">
    <property type="term" value="F:calmodulin binding"/>
    <property type="evidence" value="ECO:0007669"/>
    <property type="project" value="TreeGrafter"/>
</dbReference>
<evidence type="ECO:0000256" key="2">
    <source>
        <dbReference type="ARBA" id="ARBA00022553"/>
    </source>
</evidence>
<feature type="coiled-coil region" evidence="13">
    <location>
        <begin position="793"/>
        <end position="830"/>
    </location>
</feature>
<feature type="domain" description="C2" evidence="15">
    <location>
        <begin position="555"/>
        <end position="685"/>
    </location>
</feature>
<dbReference type="SUPFAM" id="SSF49562">
    <property type="entry name" value="C2 domain (Calcium/lipid-binding domain, CaLB)"/>
    <property type="match status" value="1"/>
</dbReference>
<feature type="region of interest" description="Disordered" evidence="14">
    <location>
        <begin position="371"/>
        <end position="427"/>
    </location>
</feature>
<feature type="compositionally biased region" description="Acidic residues" evidence="14">
    <location>
        <begin position="408"/>
        <end position="419"/>
    </location>
</feature>
<dbReference type="SMART" id="SM00239">
    <property type="entry name" value="C2"/>
    <property type="match status" value="1"/>
</dbReference>
<evidence type="ECO:0000256" key="8">
    <source>
        <dbReference type="ARBA" id="ARBA00023674"/>
    </source>
</evidence>
<dbReference type="SUPFAM" id="SSF50729">
    <property type="entry name" value="PH domain-like"/>
    <property type="match status" value="1"/>
</dbReference>
<keyword evidence="5 12" id="KW-0442">Lipid degradation</keyword>
<dbReference type="GO" id="GO:0048015">
    <property type="term" value="P:phosphatidylinositol-mediated signaling"/>
    <property type="evidence" value="ECO:0007669"/>
    <property type="project" value="TreeGrafter"/>
</dbReference>
<keyword evidence="18" id="KW-1185">Reference proteome</keyword>
<dbReference type="Pfam" id="PF08703">
    <property type="entry name" value="PLC-beta_C"/>
    <property type="match status" value="1"/>
</dbReference>
<dbReference type="GO" id="GO:0005509">
    <property type="term" value="F:calcium ion binding"/>
    <property type="evidence" value="ECO:0007669"/>
    <property type="project" value="InterPro"/>
</dbReference>
<feature type="binding site" evidence="11">
    <location>
        <position position="263"/>
    </location>
    <ligand>
        <name>Ca(2+)</name>
        <dbReference type="ChEBI" id="CHEBI:29108"/>
    </ligand>
</feature>
<feature type="compositionally biased region" description="Polar residues" evidence="14">
    <location>
        <begin position="12"/>
        <end position="24"/>
    </location>
</feature>
<dbReference type="Proteomes" id="UP001108240">
    <property type="component" value="Unplaced"/>
</dbReference>
<comment type="catalytic activity">
    <reaction evidence="8">
        <text>a 1,2-diacyl-sn-glycero-3-phospho-(1D-myo-inositol-4,5-bisphosphate) + H2O = 1D-myo-inositol 1,4,5-trisphosphate + a 1,2-diacyl-sn-glycerol + H(+)</text>
        <dbReference type="Rhea" id="RHEA:33179"/>
        <dbReference type="ChEBI" id="CHEBI:15377"/>
        <dbReference type="ChEBI" id="CHEBI:15378"/>
        <dbReference type="ChEBI" id="CHEBI:17815"/>
        <dbReference type="ChEBI" id="CHEBI:58456"/>
        <dbReference type="ChEBI" id="CHEBI:203600"/>
        <dbReference type="EC" id="3.1.4.11"/>
    </reaction>
    <physiologicalReaction direction="left-to-right" evidence="8">
        <dbReference type="Rhea" id="RHEA:33180"/>
    </physiologicalReaction>
</comment>
<dbReference type="PANTHER" id="PTHR10336">
    <property type="entry name" value="PHOSPHOINOSITIDE-SPECIFIC PHOSPHOLIPASE C FAMILY PROTEIN"/>
    <property type="match status" value="1"/>
</dbReference>
<evidence type="ECO:0000313" key="17">
    <source>
        <dbReference type="Ensembl" id="ENSCCRP00000092799.2"/>
    </source>
</evidence>
<keyword evidence="6 12" id="KW-0443">Lipid metabolism</keyword>
<dbReference type="EC" id="3.1.4.11" evidence="1 12"/>
<dbReference type="PROSITE" id="PS50008">
    <property type="entry name" value="PIPLC_Y_DOMAIN"/>
    <property type="match status" value="1"/>
</dbReference>
<dbReference type="InterPro" id="IPR042531">
    <property type="entry name" value="PLC-beta_C_sf"/>
</dbReference>
<evidence type="ECO:0000256" key="14">
    <source>
        <dbReference type="SAM" id="MobiDB-lite"/>
    </source>
</evidence>
<protein>
    <recommendedName>
        <fullName evidence="1 12">Phosphoinositide phospholipase C</fullName>
        <ecNumber evidence="1 12">3.1.4.11</ecNumber>
    </recommendedName>
</protein>
<dbReference type="PROSITE" id="PS50007">
    <property type="entry name" value="PIPLC_X_DOMAIN"/>
    <property type="match status" value="1"/>
</dbReference>
<dbReference type="SUPFAM" id="SSF69989">
    <property type="entry name" value="C-terminal domain of PLC-beta"/>
    <property type="match status" value="1"/>
</dbReference>
<evidence type="ECO:0000256" key="12">
    <source>
        <dbReference type="RuleBase" id="RU361133"/>
    </source>
</evidence>
<feature type="coiled-coil region" evidence="13">
    <location>
        <begin position="914"/>
        <end position="971"/>
    </location>
</feature>
<keyword evidence="7" id="KW-0807">Transducer</keyword>
<dbReference type="GO" id="GO:0016607">
    <property type="term" value="C:nuclear speck"/>
    <property type="evidence" value="ECO:0007669"/>
    <property type="project" value="TreeGrafter"/>
</dbReference>
<evidence type="ECO:0000313" key="18">
    <source>
        <dbReference type="Proteomes" id="UP001108240"/>
    </source>
</evidence>
<organism evidence="17 18">
    <name type="scientific">Cyprinus carpio carpio</name>
    <dbReference type="NCBI Taxonomy" id="630221"/>
    <lineage>
        <taxon>Eukaryota</taxon>
        <taxon>Metazoa</taxon>
        <taxon>Chordata</taxon>
        <taxon>Craniata</taxon>
        <taxon>Vertebrata</taxon>
        <taxon>Euteleostomi</taxon>
        <taxon>Actinopterygii</taxon>
        <taxon>Neopterygii</taxon>
        <taxon>Teleostei</taxon>
        <taxon>Ostariophysi</taxon>
        <taxon>Cypriniformes</taxon>
        <taxon>Cyprinidae</taxon>
        <taxon>Cyprininae</taxon>
        <taxon>Cyprinus</taxon>
    </lineage>
</organism>
<dbReference type="GO" id="GO:0005737">
    <property type="term" value="C:cytoplasm"/>
    <property type="evidence" value="ECO:0007669"/>
    <property type="project" value="TreeGrafter"/>
</dbReference>
<feature type="binding site" evidence="11">
    <location>
        <position position="265"/>
    </location>
    <ligand>
        <name>Ca(2+)</name>
        <dbReference type="ChEBI" id="CHEBI:29108"/>
    </ligand>
</feature>
<dbReference type="CDD" id="cd00275">
    <property type="entry name" value="C2_PLC_like"/>
    <property type="match status" value="1"/>
</dbReference>
<dbReference type="Pfam" id="PF00387">
    <property type="entry name" value="PI-PLC-Y"/>
    <property type="match status" value="1"/>
</dbReference>
<name>A0A8C1FHR3_CYPCA</name>
<dbReference type="InterPro" id="IPR014815">
    <property type="entry name" value="PLC-beta_C"/>
</dbReference>
<evidence type="ECO:0000256" key="9">
    <source>
        <dbReference type="ARBA" id="ARBA00023726"/>
    </source>
</evidence>
<dbReference type="AlphaFoldDB" id="A0A8C1FHR3"/>
<feature type="compositionally biased region" description="Basic and acidic residues" evidence="14">
    <location>
        <begin position="373"/>
        <end position="384"/>
    </location>
</feature>
<reference evidence="17" key="2">
    <citation type="submission" date="2025-09" db="UniProtKB">
        <authorList>
            <consortium name="Ensembl"/>
        </authorList>
    </citation>
    <scope>IDENTIFICATION</scope>
</reference>
<accession>A0A8C1FHR3</accession>
<dbReference type="InterPro" id="IPR011992">
    <property type="entry name" value="EF-hand-dom_pair"/>
</dbReference>
<feature type="region of interest" description="Disordered" evidence="14">
    <location>
        <begin position="1"/>
        <end position="24"/>
    </location>
</feature>
<feature type="coiled-coil region" evidence="13">
    <location>
        <begin position="862"/>
        <end position="889"/>
    </location>
</feature>
<dbReference type="InterPro" id="IPR001192">
    <property type="entry name" value="PI-PLC_fam"/>
</dbReference>
<reference evidence="17" key="1">
    <citation type="submission" date="2025-08" db="UniProtKB">
        <authorList>
            <consortium name="Ensembl"/>
        </authorList>
    </citation>
    <scope>IDENTIFICATION</scope>
</reference>
<proteinExistence type="predicted"/>
<dbReference type="SUPFAM" id="SSF51695">
    <property type="entry name" value="PLC-like phosphodiesterases"/>
    <property type="match status" value="1"/>
</dbReference>
<evidence type="ECO:0000256" key="13">
    <source>
        <dbReference type="SAM" id="Coils"/>
    </source>
</evidence>
<feature type="active site" evidence="10">
    <location>
        <position position="280"/>
    </location>
</feature>
<dbReference type="Gene3D" id="2.30.29.240">
    <property type="match status" value="1"/>
</dbReference>
<evidence type="ECO:0000256" key="5">
    <source>
        <dbReference type="ARBA" id="ARBA00022963"/>
    </source>
</evidence>
<dbReference type="Gene3D" id="3.20.20.190">
    <property type="entry name" value="Phosphatidylinositol (PI) phosphodiesterase"/>
    <property type="match status" value="1"/>
</dbReference>
<dbReference type="Gene3D" id="1.10.238.10">
    <property type="entry name" value="EF-hand"/>
    <property type="match status" value="1"/>
</dbReference>
<dbReference type="Ensembl" id="ENSCCRT00000100760.2">
    <property type="protein sequence ID" value="ENSCCRP00000092799.2"/>
    <property type="gene ID" value="ENSCCRG00000050208.2"/>
</dbReference>
<evidence type="ECO:0000259" key="15">
    <source>
        <dbReference type="PROSITE" id="PS50004"/>
    </source>
</evidence>
<feature type="domain" description="PI-PLC Y-box" evidence="16">
    <location>
        <begin position="439"/>
        <end position="555"/>
    </location>
</feature>
<dbReference type="PIRSF" id="PIRSF000956">
    <property type="entry name" value="PLC-beta"/>
    <property type="match status" value="1"/>
</dbReference>
<feature type="compositionally biased region" description="Basic and acidic residues" evidence="14">
    <location>
        <begin position="1"/>
        <end position="11"/>
    </location>
</feature>
<dbReference type="InterPro" id="IPR037862">
    <property type="entry name" value="PLC-beta_PH"/>
</dbReference>
<dbReference type="GO" id="GO:0007186">
    <property type="term" value="P:G protein-coupled receptor signaling pathway"/>
    <property type="evidence" value="ECO:0007669"/>
    <property type="project" value="TreeGrafter"/>
</dbReference>
<dbReference type="GO" id="GO:0046488">
    <property type="term" value="P:phosphatidylinositol metabolic process"/>
    <property type="evidence" value="ECO:0007669"/>
    <property type="project" value="TreeGrafter"/>
</dbReference>
<dbReference type="InterPro" id="IPR016280">
    <property type="entry name" value="PLC-beta"/>
</dbReference>
<dbReference type="Pfam" id="PF17787">
    <property type="entry name" value="PH_14"/>
    <property type="match status" value="1"/>
</dbReference>
<evidence type="ECO:0000256" key="6">
    <source>
        <dbReference type="ARBA" id="ARBA00023098"/>
    </source>
</evidence>
<keyword evidence="4 11" id="KW-0106">Calcium</keyword>
<feature type="binding site" evidence="11">
    <location>
        <position position="314"/>
    </location>
    <ligand>
        <name>Ca(2+)</name>
        <dbReference type="ChEBI" id="CHEBI:29108"/>
    </ligand>
</feature>
<dbReference type="GO" id="GO:0007613">
    <property type="term" value="P:memory"/>
    <property type="evidence" value="ECO:0007669"/>
    <property type="project" value="TreeGrafter"/>
</dbReference>
<evidence type="ECO:0000256" key="11">
    <source>
        <dbReference type="PIRSR" id="PIRSR000956-2"/>
    </source>
</evidence>
<evidence type="ECO:0000256" key="4">
    <source>
        <dbReference type="ARBA" id="ARBA00022837"/>
    </source>
</evidence>
<dbReference type="PRINTS" id="PR00390">
    <property type="entry name" value="PHPHLIPASEC"/>
</dbReference>
<dbReference type="InterPro" id="IPR001711">
    <property type="entry name" value="PLipase_C_Pinositol-sp_Y"/>
</dbReference>
<keyword evidence="3 12" id="KW-0378">Hydrolase</keyword>
<dbReference type="Gene3D" id="1.20.1230.10">
    <property type="entry name" value="Phospholipase C beta, distal C-terminal domain"/>
    <property type="match status" value="1"/>
</dbReference>
<dbReference type="GO" id="GO:0051209">
    <property type="term" value="P:release of sequestered calcium ion into cytosol"/>
    <property type="evidence" value="ECO:0007669"/>
    <property type="project" value="TreeGrafter"/>
</dbReference>
<dbReference type="InterPro" id="IPR035892">
    <property type="entry name" value="C2_domain_sf"/>
</dbReference>
<dbReference type="InterPro" id="IPR000008">
    <property type="entry name" value="C2_dom"/>
</dbReference>